<accession>A0ABP7E2J9</accession>
<dbReference type="Gene3D" id="3.30.565.10">
    <property type="entry name" value="Histidine kinase-like ATPase, C-terminal domain"/>
    <property type="match status" value="1"/>
</dbReference>
<comment type="caution">
    <text evidence="14">The sequence shown here is derived from an EMBL/GenBank/DDBJ whole genome shotgun (WGS) entry which is preliminary data.</text>
</comment>
<dbReference type="CDD" id="cd06225">
    <property type="entry name" value="HAMP"/>
    <property type="match status" value="1"/>
</dbReference>
<evidence type="ECO:0000256" key="5">
    <source>
        <dbReference type="ARBA" id="ARBA00022679"/>
    </source>
</evidence>
<dbReference type="PANTHER" id="PTHR45436:SF5">
    <property type="entry name" value="SENSOR HISTIDINE KINASE TRCS"/>
    <property type="match status" value="1"/>
</dbReference>
<dbReference type="InterPro" id="IPR005467">
    <property type="entry name" value="His_kinase_dom"/>
</dbReference>
<evidence type="ECO:0000313" key="15">
    <source>
        <dbReference type="Proteomes" id="UP001501536"/>
    </source>
</evidence>
<feature type="domain" description="Histidine kinase" evidence="12">
    <location>
        <begin position="280"/>
        <end position="494"/>
    </location>
</feature>
<evidence type="ECO:0000259" key="12">
    <source>
        <dbReference type="PROSITE" id="PS50109"/>
    </source>
</evidence>
<dbReference type="SMART" id="SM00387">
    <property type="entry name" value="HATPase_c"/>
    <property type="match status" value="1"/>
</dbReference>
<dbReference type="Gene3D" id="6.10.340.10">
    <property type="match status" value="1"/>
</dbReference>
<reference evidence="15" key="1">
    <citation type="journal article" date="2019" name="Int. J. Syst. Evol. Microbiol.">
        <title>The Global Catalogue of Microorganisms (GCM) 10K type strain sequencing project: providing services to taxonomists for standard genome sequencing and annotation.</title>
        <authorList>
            <consortium name="The Broad Institute Genomics Platform"/>
            <consortium name="The Broad Institute Genome Sequencing Center for Infectious Disease"/>
            <person name="Wu L."/>
            <person name="Ma J."/>
        </authorList>
    </citation>
    <scope>NUCLEOTIDE SEQUENCE [LARGE SCALE GENOMIC DNA]</scope>
    <source>
        <strain evidence="15">JCM 16961</strain>
    </source>
</reference>
<comment type="subcellular location">
    <subcellularLocation>
        <location evidence="2">Membrane</location>
    </subcellularLocation>
</comment>
<dbReference type="Proteomes" id="UP001501536">
    <property type="component" value="Unassembled WGS sequence"/>
</dbReference>
<evidence type="ECO:0000259" key="13">
    <source>
        <dbReference type="PROSITE" id="PS50885"/>
    </source>
</evidence>
<keyword evidence="7 14" id="KW-0418">Kinase</keyword>
<gene>
    <name evidence="14" type="ORF">GCM10022377_28000</name>
</gene>
<dbReference type="InterPro" id="IPR036890">
    <property type="entry name" value="HATPase_C_sf"/>
</dbReference>
<evidence type="ECO:0000256" key="3">
    <source>
        <dbReference type="ARBA" id="ARBA00012438"/>
    </source>
</evidence>
<dbReference type="Pfam" id="PF00672">
    <property type="entry name" value="HAMP"/>
    <property type="match status" value="1"/>
</dbReference>
<dbReference type="InterPro" id="IPR004358">
    <property type="entry name" value="Sig_transdc_His_kin-like_C"/>
</dbReference>
<dbReference type="InterPro" id="IPR003660">
    <property type="entry name" value="HAMP_dom"/>
</dbReference>
<dbReference type="PANTHER" id="PTHR45436">
    <property type="entry name" value="SENSOR HISTIDINE KINASE YKOH"/>
    <property type="match status" value="1"/>
</dbReference>
<dbReference type="SMART" id="SM00304">
    <property type="entry name" value="HAMP"/>
    <property type="match status" value="1"/>
</dbReference>
<evidence type="ECO:0000256" key="10">
    <source>
        <dbReference type="ARBA" id="ARBA00023136"/>
    </source>
</evidence>
<sequence>MASADPSTPETADRAAEQHGSAVSVRWRIVGWIVLTTAVALLAVTVTMRSVMAGQVAEAANDAVVQEIDEFRAFAAEGLDPRTARPFSSLGALMEHYVQRQQPMGGEAIVGVAAGSPEGRATVHAQGIADDSGAVLAGDEALLQRILDDPAASGVYQSDHGPVRWGKAVAMADGAEPAQLVVAHFTAAAEEAVDRQSVLLLGVAVGGLGLTAGIAWLVSRQILRPIRTVRETADAVTATDLSARIPVAGRDDLAQLAQTLNAMLDRVEDAHLMQRHFVAEAREHLREPQRRIAAALDELVRADLPARERVETASRARQLIGSMGRTLADLDLLAQSSRPDFVRPVEVPVGEVTADIAAEASAPGTHAARHVRIEATAHATARLDRGRIADAMRQLVENAVAHTGPGDTIRIGSAVADGVVDFWVANPGAPLEPEAARELFESYRGTHGRDAGEPGMGLGLAVVKAVAEAHGGAAWVESADDAGTAFGISFPAAGPAPAARRDDDFADRMAVSLGAES</sequence>
<dbReference type="CDD" id="cd00075">
    <property type="entry name" value="HATPase"/>
    <property type="match status" value="1"/>
</dbReference>
<feature type="transmembrane region" description="Helical" evidence="11">
    <location>
        <begin position="198"/>
        <end position="218"/>
    </location>
</feature>
<dbReference type="InterPro" id="IPR003594">
    <property type="entry name" value="HATPase_dom"/>
</dbReference>
<evidence type="ECO:0000256" key="4">
    <source>
        <dbReference type="ARBA" id="ARBA00022553"/>
    </source>
</evidence>
<protein>
    <recommendedName>
        <fullName evidence="3">histidine kinase</fullName>
        <ecNumber evidence="3">2.7.13.3</ecNumber>
    </recommendedName>
</protein>
<keyword evidence="4" id="KW-0597">Phosphoprotein</keyword>
<dbReference type="SUPFAM" id="SSF55874">
    <property type="entry name" value="ATPase domain of HSP90 chaperone/DNA topoisomerase II/histidine kinase"/>
    <property type="match status" value="1"/>
</dbReference>
<dbReference type="SUPFAM" id="SSF158472">
    <property type="entry name" value="HAMP domain-like"/>
    <property type="match status" value="1"/>
</dbReference>
<evidence type="ECO:0000256" key="6">
    <source>
        <dbReference type="ARBA" id="ARBA00022692"/>
    </source>
</evidence>
<keyword evidence="6 11" id="KW-0812">Transmembrane</keyword>
<dbReference type="InterPro" id="IPR050428">
    <property type="entry name" value="TCS_sensor_his_kinase"/>
</dbReference>
<dbReference type="EC" id="2.7.13.3" evidence="3"/>
<evidence type="ECO:0000256" key="11">
    <source>
        <dbReference type="SAM" id="Phobius"/>
    </source>
</evidence>
<evidence type="ECO:0000256" key="7">
    <source>
        <dbReference type="ARBA" id="ARBA00022777"/>
    </source>
</evidence>
<dbReference type="GO" id="GO:0016301">
    <property type="term" value="F:kinase activity"/>
    <property type="evidence" value="ECO:0007669"/>
    <property type="project" value="UniProtKB-KW"/>
</dbReference>
<evidence type="ECO:0000256" key="1">
    <source>
        <dbReference type="ARBA" id="ARBA00000085"/>
    </source>
</evidence>
<dbReference type="EMBL" id="BAABCJ010000007">
    <property type="protein sequence ID" value="GAA3712687.1"/>
    <property type="molecule type" value="Genomic_DNA"/>
</dbReference>
<dbReference type="PROSITE" id="PS50109">
    <property type="entry name" value="HIS_KIN"/>
    <property type="match status" value="1"/>
</dbReference>
<evidence type="ECO:0000256" key="2">
    <source>
        <dbReference type="ARBA" id="ARBA00004370"/>
    </source>
</evidence>
<name>A0ABP7E2J9_9MICC</name>
<keyword evidence="5" id="KW-0808">Transferase</keyword>
<evidence type="ECO:0000256" key="9">
    <source>
        <dbReference type="ARBA" id="ARBA00023012"/>
    </source>
</evidence>
<feature type="domain" description="HAMP" evidence="13">
    <location>
        <begin position="220"/>
        <end position="272"/>
    </location>
</feature>
<proteinExistence type="predicted"/>
<dbReference type="PRINTS" id="PR00344">
    <property type="entry name" value="BCTRLSENSOR"/>
</dbReference>
<feature type="transmembrane region" description="Helical" evidence="11">
    <location>
        <begin position="29"/>
        <end position="48"/>
    </location>
</feature>
<organism evidence="14 15">
    <name type="scientific">Zhihengliuella alba</name>
    <dbReference type="NCBI Taxonomy" id="547018"/>
    <lineage>
        <taxon>Bacteria</taxon>
        <taxon>Bacillati</taxon>
        <taxon>Actinomycetota</taxon>
        <taxon>Actinomycetes</taxon>
        <taxon>Micrococcales</taxon>
        <taxon>Micrococcaceae</taxon>
        <taxon>Zhihengliuella</taxon>
    </lineage>
</organism>
<comment type="catalytic activity">
    <reaction evidence="1">
        <text>ATP + protein L-histidine = ADP + protein N-phospho-L-histidine.</text>
        <dbReference type="EC" id="2.7.13.3"/>
    </reaction>
</comment>
<evidence type="ECO:0000256" key="8">
    <source>
        <dbReference type="ARBA" id="ARBA00022989"/>
    </source>
</evidence>
<dbReference type="PROSITE" id="PS50885">
    <property type="entry name" value="HAMP"/>
    <property type="match status" value="1"/>
</dbReference>
<keyword evidence="10 11" id="KW-0472">Membrane</keyword>
<dbReference type="Pfam" id="PF02518">
    <property type="entry name" value="HATPase_c"/>
    <property type="match status" value="1"/>
</dbReference>
<keyword evidence="9" id="KW-0902">Two-component regulatory system</keyword>
<keyword evidence="8 11" id="KW-1133">Transmembrane helix</keyword>
<keyword evidence="15" id="KW-1185">Reference proteome</keyword>
<dbReference type="RefSeq" id="WP_344886035.1">
    <property type="nucleotide sequence ID" value="NZ_BAABCJ010000007.1"/>
</dbReference>
<evidence type="ECO:0000313" key="14">
    <source>
        <dbReference type="EMBL" id="GAA3712687.1"/>
    </source>
</evidence>